<accession>R0FHE8</accession>
<dbReference type="EMBL" id="KB870810">
    <property type="protein sequence ID" value="EOA21772.1"/>
    <property type="molecule type" value="Genomic_DNA"/>
</dbReference>
<keyword evidence="6" id="KW-1015">Disulfide bond</keyword>
<dbReference type="AlphaFoldDB" id="R0FHE8"/>
<protein>
    <recommendedName>
        <fullName evidence="10">Acidic protein</fullName>
    </recommendedName>
</protein>
<keyword evidence="7" id="KW-0732">Signal</keyword>
<evidence type="ECO:0000256" key="5">
    <source>
        <dbReference type="ARBA" id="ARBA00022821"/>
    </source>
</evidence>
<keyword evidence="9" id="KW-1185">Reference proteome</keyword>
<keyword evidence="5" id="KW-0611">Plant defense</keyword>
<dbReference type="InterPro" id="IPR001010">
    <property type="entry name" value="Thionin"/>
</dbReference>
<evidence type="ECO:0000313" key="8">
    <source>
        <dbReference type="EMBL" id="EOA21772.1"/>
    </source>
</evidence>
<evidence type="ECO:0000256" key="7">
    <source>
        <dbReference type="SAM" id="SignalP"/>
    </source>
</evidence>
<sequence length="136" mass="14210">MEGKTLIVSVLVMSLFMAQIQVDAKSCCPSITSRNFYKSCCIVGFPIGKCAKLSGCKIITGTTCPNGYSKDILENTSTDNVGEYCKIGCVSSVCGTLTTLQNSDASETVKGAVEKCTNACSMVCTKSSSVSAVENA</sequence>
<dbReference type="PROSITE" id="PS00271">
    <property type="entry name" value="THIONIN"/>
    <property type="match status" value="1"/>
</dbReference>
<feature type="chain" id="PRO_5004341181" description="Acidic protein" evidence="7">
    <location>
        <begin position="25"/>
        <end position="136"/>
    </location>
</feature>
<evidence type="ECO:0000256" key="1">
    <source>
        <dbReference type="ARBA" id="ARBA00004613"/>
    </source>
</evidence>
<evidence type="ECO:0000313" key="9">
    <source>
        <dbReference type="Proteomes" id="UP000029121"/>
    </source>
</evidence>
<dbReference type="Proteomes" id="UP000029121">
    <property type="component" value="Unassembled WGS sequence"/>
</dbReference>
<evidence type="ECO:0008006" key="10">
    <source>
        <dbReference type="Google" id="ProtNLM"/>
    </source>
</evidence>
<comment type="subcellular location">
    <subcellularLocation>
        <location evidence="1">Secreted</location>
    </subcellularLocation>
</comment>
<comment type="similarity">
    <text evidence="2">Belongs to the plant thionin (TC 1.C.44) family.</text>
</comment>
<dbReference type="eggNOG" id="ENOG502SUEZ">
    <property type="taxonomic scope" value="Eukaryota"/>
</dbReference>
<dbReference type="PRINTS" id="PR00287">
    <property type="entry name" value="THIONIN"/>
</dbReference>
<reference evidence="9" key="1">
    <citation type="journal article" date="2013" name="Nat. Genet.">
        <title>The Capsella rubella genome and the genomic consequences of rapid mating system evolution.</title>
        <authorList>
            <person name="Slotte T."/>
            <person name="Hazzouri K.M."/>
            <person name="Agren J.A."/>
            <person name="Koenig D."/>
            <person name="Maumus F."/>
            <person name="Guo Y.L."/>
            <person name="Steige K."/>
            <person name="Platts A.E."/>
            <person name="Escobar J.S."/>
            <person name="Newman L.K."/>
            <person name="Wang W."/>
            <person name="Mandakova T."/>
            <person name="Vello E."/>
            <person name="Smith L.M."/>
            <person name="Henz S.R."/>
            <person name="Steffen J."/>
            <person name="Takuno S."/>
            <person name="Brandvain Y."/>
            <person name="Coop G."/>
            <person name="Andolfatto P."/>
            <person name="Hu T.T."/>
            <person name="Blanchette M."/>
            <person name="Clark R.M."/>
            <person name="Quesneville H."/>
            <person name="Nordborg M."/>
            <person name="Gaut B.S."/>
            <person name="Lysak M.A."/>
            <person name="Jenkins J."/>
            <person name="Grimwood J."/>
            <person name="Chapman J."/>
            <person name="Prochnik S."/>
            <person name="Shu S."/>
            <person name="Rokhsar D."/>
            <person name="Schmutz J."/>
            <person name="Weigel D."/>
            <person name="Wright S.I."/>
        </authorList>
    </citation>
    <scope>NUCLEOTIDE SEQUENCE [LARGE SCALE GENOMIC DNA]</scope>
    <source>
        <strain evidence="9">cv. Monte Gargano</strain>
    </source>
</reference>
<evidence type="ECO:0000256" key="2">
    <source>
        <dbReference type="ARBA" id="ARBA00009872"/>
    </source>
</evidence>
<dbReference type="GO" id="GO:0090729">
    <property type="term" value="F:toxin activity"/>
    <property type="evidence" value="ECO:0007669"/>
    <property type="project" value="UniProtKB-KW"/>
</dbReference>
<dbReference type="InterPro" id="IPR036391">
    <property type="entry name" value="Thionin-like_sf"/>
</dbReference>
<dbReference type="SUPFAM" id="SSF57429">
    <property type="entry name" value="Crambin-like"/>
    <property type="match status" value="1"/>
</dbReference>
<dbReference type="PANTHER" id="PTHR33920">
    <property type="entry name" value="THIONIN-2.1-RELATED"/>
    <property type="match status" value="1"/>
</dbReference>
<gene>
    <name evidence="8" type="ORF">CARUB_v10002233mg</name>
</gene>
<dbReference type="OrthoDB" id="1094916at2759"/>
<dbReference type="GO" id="GO:0006952">
    <property type="term" value="P:defense response"/>
    <property type="evidence" value="ECO:0007669"/>
    <property type="project" value="UniProtKB-KW"/>
</dbReference>
<feature type="signal peptide" evidence="7">
    <location>
        <begin position="1"/>
        <end position="24"/>
    </location>
</feature>
<dbReference type="Gene3D" id="3.30.1350.10">
    <property type="entry name" value="Thionin-like"/>
    <property type="match status" value="1"/>
</dbReference>
<dbReference type="FunFam" id="3.30.1350.10:FF:000001">
    <property type="entry name" value="Hellethionin-D"/>
    <property type="match status" value="1"/>
</dbReference>
<dbReference type="Pfam" id="PF00321">
    <property type="entry name" value="Thionin"/>
    <property type="match status" value="1"/>
</dbReference>
<keyword evidence="4" id="KW-0800">Toxin</keyword>
<keyword evidence="3" id="KW-0964">Secreted</keyword>
<evidence type="ECO:0000256" key="6">
    <source>
        <dbReference type="ARBA" id="ARBA00023157"/>
    </source>
</evidence>
<evidence type="ECO:0000256" key="4">
    <source>
        <dbReference type="ARBA" id="ARBA00022656"/>
    </source>
</evidence>
<organism evidence="8 9">
    <name type="scientific">Capsella rubella</name>
    <dbReference type="NCBI Taxonomy" id="81985"/>
    <lineage>
        <taxon>Eukaryota</taxon>
        <taxon>Viridiplantae</taxon>
        <taxon>Streptophyta</taxon>
        <taxon>Embryophyta</taxon>
        <taxon>Tracheophyta</taxon>
        <taxon>Spermatophyta</taxon>
        <taxon>Magnoliopsida</taxon>
        <taxon>eudicotyledons</taxon>
        <taxon>Gunneridae</taxon>
        <taxon>Pentapetalae</taxon>
        <taxon>rosids</taxon>
        <taxon>malvids</taxon>
        <taxon>Brassicales</taxon>
        <taxon>Brassicaceae</taxon>
        <taxon>Camelineae</taxon>
        <taxon>Capsella</taxon>
    </lineage>
</organism>
<evidence type="ECO:0000256" key="3">
    <source>
        <dbReference type="ARBA" id="ARBA00022525"/>
    </source>
</evidence>
<dbReference type="PANTHER" id="PTHR33920:SF2">
    <property type="entry name" value="THIONIN-2.1-RELATED"/>
    <property type="match status" value="1"/>
</dbReference>
<dbReference type="GO" id="GO:0005576">
    <property type="term" value="C:extracellular region"/>
    <property type="evidence" value="ECO:0007669"/>
    <property type="project" value="UniProtKB-SubCell"/>
</dbReference>
<proteinExistence type="inferred from homology"/>
<name>R0FHE8_9BRAS</name>
<dbReference type="KEGG" id="crb:17884394"/>